<feature type="transmembrane region" description="Helical" evidence="1">
    <location>
        <begin position="124"/>
        <end position="144"/>
    </location>
</feature>
<sequence>MKKGLFLLFLIGLCFSKTLFAHEVNYQVKGAQGVCVSFFFAGGEPMDYAEIEVYVPEEKIPFQKARTDRNGIFCFMPDKKGVWKVIAKGETEHGLHGAEVEVKVKEDLSIEGFKKPLVATYTKFFIAFGIVGWLFSLAGIYWVLRKRKI</sequence>
<dbReference type="EMBL" id="DSZN01000081">
    <property type="protein sequence ID" value="HGQ85657.1"/>
    <property type="molecule type" value="Genomic_DNA"/>
</dbReference>
<keyword evidence="1" id="KW-1133">Transmembrane helix</keyword>
<feature type="signal peptide" evidence="2">
    <location>
        <begin position="1"/>
        <end position="21"/>
    </location>
</feature>
<protein>
    <recommendedName>
        <fullName evidence="4">Nickel transport protein</fullName>
    </recommendedName>
</protein>
<evidence type="ECO:0008006" key="4">
    <source>
        <dbReference type="Google" id="ProtNLM"/>
    </source>
</evidence>
<gene>
    <name evidence="3" type="ORF">ENT66_04830</name>
</gene>
<evidence type="ECO:0000313" key="3">
    <source>
        <dbReference type="EMBL" id="HGQ85657.1"/>
    </source>
</evidence>
<evidence type="ECO:0000256" key="1">
    <source>
        <dbReference type="SAM" id="Phobius"/>
    </source>
</evidence>
<name>A0A7C4NTG9_9BACT</name>
<dbReference type="AlphaFoldDB" id="A0A7C4NTG9"/>
<reference evidence="3" key="1">
    <citation type="journal article" date="2020" name="mSystems">
        <title>Genome- and Community-Level Interaction Insights into Carbon Utilization and Element Cycling Functions of Hydrothermarchaeota in Hydrothermal Sediment.</title>
        <authorList>
            <person name="Zhou Z."/>
            <person name="Liu Y."/>
            <person name="Xu W."/>
            <person name="Pan J."/>
            <person name="Luo Z.H."/>
            <person name="Li M."/>
        </authorList>
    </citation>
    <scope>NUCLEOTIDE SEQUENCE [LARGE SCALE GENOMIC DNA]</scope>
    <source>
        <strain evidence="3">SpSt-6</strain>
    </source>
</reference>
<organism evidence="3">
    <name type="scientific">Thermodesulfobacterium geofontis</name>
    <dbReference type="NCBI Taxonomy" id="1295609"/>
    <lineage>
        <taxon>Bacteria</taxon>
        <taxon>Pseudomonadati</taxon>
        <taxon>Thermodesulfobacteriota</taxon>
        <taxon>Thermodesulfobacteria</taxon>
        <taxon>Thermodesulfobacteriales</taxon>
        <taxon>Thermodesulfobacteriaceae</taxon>
        <taxon>Thermodesulfobacterium</taxon>
    </lineage>
</organism>
<keyword evidence="1" id="KW-0812">Transmembrane</keyword>
<comment type="caution">
    <text evidence="3">The sequence shown here is derived from an EMBL/GenBank/DDBJ whole genome shotgun (WGS) entry which is preliminary data.</text>
</comment>
<keyword evidence="2" id="KW-0732">Signal</keyword>
<accession>A0A7C4NTG9</accession>
<proteinExistence type="predicted"/>
<keyword evidence="1" id="KW-0472">Membrane</keyword>
<evidence type="ECO:0000256" key="2">
    <source>
        <dbReference type="SAM" id="SignalP"/>
    </source>
</evidence>
<feature type="chain" id="PRO_5027802851" description="Nickel transport protein" evidence="2">
    <location>
        <begin position="22"/>
        <end position="149"/>
    </location>
</feature>